<dbReference type="Proteomes" id="UP000636505">
    <property type="component" value="Unassembled WGS sequence"/>
</dbReference>
<comment type="caution">
    <text evidence="1">The sequence shown here is derived from an EMBL/GenBank/DDBJ whole genome shotgun (WGS) entry which is preliminary data.</text>
</comment>
<dbReference type="AlphaFoldDB" id="A0A8J7AH89"/>
<sequence>MENLQQATIDTVKKLTPEQMQALLLLIESWQNHRAQAAIGSSEAEAIVNGWLLDNLPDRFTAGTAQPITSRHIWYVPIELTYPTTGSIGKVGEALVSAFSGVLLSVSQVEDLQRTAAELYNTRPNELQAPVL</sequence>
<keyword evidence="2" id="KW-1185">Reference proteome</keyword>
<gene>
    <name evidence="1" type="ORF">IQ241_16710</name>
</gene>
<organism evidence="1 2">
    <name type="scientific">Vasconcelosia minhoensis LEGE 07310</name>
    <dbReference type="NCBI Taxonomy" id="915328"/>
    <lineage>
        <taxon>Bacteria</taxon>
        <taxon>Bacillati</taxon>
        <taxon>Cyanobacteriota</taxon>
        <taxon>Cyanophyceae</taxon>
        <taxon>Nodosilineales</taxon>
        <taxon>Cymatolegaceae</taxon>
        <taxon>Vasconcelosia</taxon>
        <taxon>Vasconcelosia minhoensis</taxon>
    </lineage>
</organism>
<dbReference type="RefSeq" id="WP_193909244.1">
    <property type="nucleotide sequence ID" value="NZ_JADEXG010000043.1"/>
</dbReference>
<accession>A0A8J7AH89</accession>
<reference evidence="1" key="1">
    <citation type="submission" date="2020-10" db="EMBL/GenBank/DDBJ databases">
        <authorList>
            <person name="Castelo-Branco R."/>
            <person name="Eusebio N."/>
            <person name="Adriana R."/>
            <person name="Vieira A."/>
            <person name="Brugerolle De Fraissinette N."/>
            <person name="Rezende De Castro R."/>
            <person name="Schneider M.P."/>
            <person name="Vasconcelos V."/>
            <person name="Leao P.N."/>
        </authorList>
    </citation>
    <scope>NUCLEOTIDE SEQUENCE</scope>
    <source>
        <strain evidence="1">LEGE 07310</strain>
    </source>
</reference>
<protein>
    <submittedName>
        <fullName evidence="1">Uncharacterized protein</fullName>
    </submittedName>
</protein>
<dbReference type="EMBL" id="JADEXG010000043">
    <property type="protein sequence ID" value="MBE9078914.1"/>
    <property type="molecule type" value="Genomic_DNA"/>
</dbReference>
<proteinExistence type="predicted"/>
<name>A0A8J7AH89_9CYAN</name>
<evidence type="ECO:0000313" key="1">
    <source>
        <dbReference type="EMBL" id="MBE9078914.1"/>
    </source>
</evidence>
<evidence type="ECO:0000313" key="2">
    <source>
        <dbReference type="Proteomes" id="UP000636505"/>
    </source>
</evidence>